<dbReference type="EMBL" id="KY774314">
    <property type="protein sequence ID" value="ART32226.1"/>
    <property type="molecule type" value="Genomic_DNA"/>
</dbReference>
<geneLocation type="mitochondrion" evidence="1"/>
<accession>A0A1Y0B444</accession>
<protein>
    <submittedName>
        <fullName evidence="1">Uncharacterized protein</fullName>
    </submittedName>
</protein>
<sequence>MPEYEIIKSSHLHPCTRGVKTRMGQVGFRASSSTDWARRYVNCPSTLPHLESAQETYPNKDRPQNHRPACFSLQIFNSIESIQTAIISRSGNRGASGR</sequence>
<evidence type="ECO:0000313" key="1">
    <source>
        <dbReference type="EMBL" id="ART32226.1"/>
    </source>
</evidence>
<reference evidence="1" key="1">
    <citation type="submission" date="2017-03" db="EMBL/GenBank/DDBJ databases">
        <title>The mitochondrial genome of the carnivorous plant Utricularia reniformis (Lentibulariaceae): structure, comparative analysis and evolutionary landmarks.</title>
        <authorList>
            <person name="Silva S.R."/>
            <person name="Alvarenga D.O."/>
            <person name="Michael T.P."/>
            <person name="Miranda V.F.O."/>
            <person name="Varani A.M."/>
        </authorList>
    </citation>
    <scope>NUCLEOTIDE SEQUENCE</scope>
</reference>
<dbReference type="AlphaFoldDB" id="A0A1Y0B444"/>
<keyword evidence="1" id="KW-0496">Mitochondrion</keyword>
<proteinExistence type="predicted"/>
<gene>
    <name evidence="1" type="ORF">AEK19_MT2070</name>
</gene>
<name>A0A1Y0B444_9LAMI</name>
<organism evidence="1">
    <name type="scientific">Utricularia reniformis</name>
    <dbReference type="NCBI Taxonomy" id="192314"/>
    <lineage>
        <taxon>Eukaryota</taxon>
        <taxon>Viridiplantae</taxon>
        <taxon>Streptophyta</taxon>
        <taxon>Embryophyta</taxon>
        <taxon>Tracheophyta</taxon>
        <taxon>Spermatophyta</taxon>
        <taxon>Magnoliopsida</taxon>
        <taxon>eudicotyledons</taxon>
        <taxon>Gunneridae</taxon>
        <taxon>Pentapetalae</taxon>
        <taxon>asterids</taxon>
        <taxon>lamiids</taxon>
        <taxon>Lamiales</taxon>
        <taxon>Lentibulariaceae</taxon>
        <taxon>Utricularia</taxon>
    </lineage>
</organism>